<feature type="transmembrane region" description="Helical" evidence="2">
    <location>
        <begin position="20"/>
        <end position="38"/>
    </location>
</feature>
<organism evidence="3 4">
    <name type="scientific">Trichinella zimbabwensis</name>
    <dbReference type="NCBI Taxonomy" id="268475"/>
    <lineage>
        <taxon>Eukaryota</taxon>
        <taxon>Metazoa</taxon>
        <taxon>Ecdysozoa</taxon>
        <taxon>Nematoda</taxon>
        <taxon>Enoplea</taxon>
        <taxon>Dorylaimia</taxon>
        <taxon>Trichinellida</taxon>
        <taxon>Trichinellidae</taxon>
        <taxon>Trichinella</taxon>
    </lineage>
</organism>
<evidence type="ECO:0000313" key="3">
    <source>
        <dbReference type="EMBL" id="KRZ08610.1"/>
    </source>
</evidence>
<gene>
    <name evidence="3" type="ORF">T11_11242</name>
</gene>
<accession>A0A0V1HEN6</accession>
<dbReference type="EMBL" id="JYDP01000084">
    <property type="protein sequence ID" value="KRZ08610.1"/>
    <property type="molecule type" value="Genomic_DNA"/>
</dbReference>
<name>A0A0V1HEN6_9BILA</name>
<keyword evidence="2" id="KW-0812">Transmembrane</keyword>
<feature type="compositionally biased region" description="Basic and acidic residues" evidence="1">
    <location>
        <begin position="143"/>
        <end position="154"/>
    </location>
</feature>
<dbReference type="AlphaFoldDB" id="A0A0V1HEN6"/>
<sequence length="266" mass="29978">MKKLIDSLFDSRDDDLVKRFRRILVILYGGDFLLSYFLRLNIHTRQSCRRVLFARREAEAQANERQVSFTGRPDRSTTACCPLFFRNVMLSGKGGGDFLGVENGTEQMVVNGRDCDPGHTWPVGYSSGKKTYNGSSVNAASPGDRHSDLTAETSRRRPCQPLTIRCPAVLQTMTWRNRLGACTVQTLFTKGPLYNRLSQCPTRQERQRLWSRVDSVITDSSGSSSSVDPVLPFHLCQYPVVSMDFFHFEFVDLPAPLPPKADAVIF</sequence>
<reference evidence="3 4" key="1">
    <citation type="submission" date="2015-01" db="EMBL/GenBank/DDBJ databases">
        <title>Evolution of Trichinella species and genotypes.</title>
        <authorList>
            <person name="Korhonen P.K."/>
            <person name="Edoardo P."/>
            <person name="Giuseppe L.R."/>
            <person name="Gasser R.B."/>
        </authorList>
    </citation>
    <scope>NUCLEOTIDE SEQUENCE [LARGE SCALE GENOMIC DNA]</scope>
    <source>
        <strain evidence="3">ISS1029</strain>
    </source>
</reference>
<evidence type="ECO:0000313" key="4">
    <source>
        <dbReference type="Proteomes" id="UP000055024"/>
    </source>
</evidence>
<keyword evidence="2" id="KW-0472">Membrane</keyword>
<feature type="region of interest" description="Disordered" evidence="1">
    <location>
        <begin position="132"/>
        <end position="154"/>
    </location>
</feature>
<protein>
    <submittedName>
        <fullName evidence="3">Uncharacterized protein</fullName>
    </submittedName>
</protein>
<proteinExistence type="predicted"/>
<comment type="caution">
    <text evidence="3">The sequence shown here is derived from an EMBL/GenBank/DDBJ whole genome shotgun (WGS) entry which is preliminary data.</text>
</comment>
<dbReference type="Proteomes" id="UP000055024">
    <property type="component" value="Unassembled WGS sequence"/>
</dbReference>
<evidence type="ECO:0000256" key="1">
    <source>
        <dbReference type="SAM" id="MobiDB-lite"/>
    </source>
</evidence>
<keyword evidence="4" id="KW-1185">Reference proteome</keyword>
<dbReference type="OrthoDB" id="5920363at2759"/>
<evidence type="ECO:0000256" key="2">
    <source>
        <dbReference type="SAM" id="Phobius"/>
    </source>
</evidence>
<keyword evidence="2" id="KW-1133">Transmembrane helix</keyword>